<protein>
    <submittedName>
        <fullName evidence="1">Uncharacterized protein</fullName>
    </submittedName>
</protein>
<proteinExistence type="predicted"/>
<dbReference type="EMBL" id="OW240915">
    <property type="protein sequence ID" value="CAH2285193.1"/>
    <property type="molecule type" value="Genomic_DNA"/>
</dbReference>
<name>A0AAD1S2P7_PELCU</name>
<dbReference type="Proteomes" id="UP001295444">
    <property type="component" value="Chromosome 04"/>
</dbReference>
<dbReference type="AlphaFoldDB" id="A0AAD1S2P7"/>
<keyword evidence="2" id="KW-1185">Reference proteome</keyword>
<reference evidence="1" key="1">
    <citation type="submission" date="2022-03" db="EMBL/GenBank/DDBJ databases">
        <authorList>
            <person name="Alioto T."/>
            <person name="Alioto T."/>
            <person name="Gomez Garrido J."/>
        </authorList>
    </citation>
    <scope>NUCLEOTIDE SEQUENCE</scope>
</reference>
<gene>
    <name evidence="1" type="ORF">PECUL_23A003468</name>
</gene>
<sequence>MTTVRRCVWNQIPARIRRSTLEWPNSEGGTGLPSIITYYQAMHLHRLVDWHANPSTKQWVNMELQQAQGKIPILLWIGEATQGDMYTGNPMIDATLRVWCRV</sequence>
<accession>A0AAD1S2P7</accession>
<evidence type="ECO:0000313" key="1">
    <source>
        <dbReference type="EMBL" id="CAH2285193.1"/>
    </source>
</evidence>
<evidence type="ECO:0000313" key="2">
    <source>
        <dbReference type="Proteomes" id="UP001295444"/>
    </source>
</evidence>
<organism evidence="1 2">
    <name type="scientific">Pelobates cultripes</name>
    <name type="common">Western spadefoot toad</name>
    <dbReference type="NCBI Taxonomy" id="61616"/>
    <lineage>
        <taxon>Eukaryota</taxon>
        <taxon>Metazoa</taxon>
        <taxon>Chordata</taxon>
        <taxon>Craniata</taxon>
        <taxon>Vertebrata</taxon>
        <taxon>Euteleostomi</taxon>
        <taxon>Amphibia</taxon>
        <taxon>Batrachia</taxon>
        <taxon>Anura</taxon>
        <taxon>Pelobatoidea</taxon>
        <taxon>Pelobatidae</taxon>
        <taxon>Pelobates</taxon>
    </lineage>
</organism>